<dbReference type="RefSeq" id="XP_456804.2">
    <property type="nucleotide sequence ID" value="XM_456804.1"/>
</dbReference>
<evidence type="ECO:0000313" key="4">
    <source>
        <dbReference type="Proteomes" id="UP000000599"/>
    </source>
</evidence>
<accession>Q6BYB5</accession>
<dbReference type="HOGENOM" id="CLU_1142929_0_0_1"/>
<keyword evidence="4" id="KW-1185">Reference proteome</keyword>
<reference evidence="3 4" key="1">
    <citation type="journal article" date="2004" name="Nature">
        <title>Genome evolution in yeasts.</title>
        <authorList>
            <consortium name="Genolevures"/>
            <person name="Dujon B."/>
            <person name="Sherman D."/>
            <person name="Fischer G."/>
            <person name="Durrens P."/>
            <person name="Casaregola S."/>
            <person name="Lafontaine I."/>
            <person name="de Montigny J."/>
            <person name="Marck C."/>
            <person name="Neuveglise C."/>
            <person name="Talla E."/>
            <person name="Goffard N."/>
            <person name="Frangeul L."/>
            <person name="Aigle M."/>
            <person name="Anthouard V."/>
            <person name="Babour A."/>
            <person name="Barbe V."/>
            <person name="Barnay S."/>
            <person name="Blanchin S."/>
            <person name="Beckerich J.M."/>
            <person name="Beyne E."/>
            <person name="Bleykasten C."/>
            <person name="Boisrame A."/>
            <person name="Boyer J."/>
            <person name="Cattolico L."/>
            <person name="Confanioleri F."/>
            <person name="de Daruvar A."/>
            <person name="Despons L."/>
            <person name="Fabre E."/>
            <person name="Fairhead C."/>
            <person name="Ferry-Dumazet H."/>
            <person name="Groppi A."/>
            <person name="Hantraye F."/>
            <person name="Hennequin C."/>
            <person name="Jauniaux N."/>
            <person name="Joyet P."/>
            <person name="Kachouri R."/>
            <person name="Kerrest A."/>
            <person name="Koszul R."/>
            <person name="Lemaire M."/>
            <person name="Lesur I."/>
            <person name="Ma L."/>
            <person name="Muller H."/>
            <person name="Nicaud J.M."/>
            <person name="Nikolski M."/>
            <person name="Oztas S."/>
            <person name="Ozier-Kalogeropoulos O."/>
            <person name="Pellenz S."/>
            <person name="Potier S."/>
            <person name="Richard G.F."/>
            <person name="Straub M.L."/>
            <person name="Suleau A."/>
            <person name="Swennene D."/>
            <person name="Tekaia F."/>
            <person name="Wesolowski-Louvel M."/>
            <person name="Westhof E."/>
            <person name="Wirth B."/>
            <person name="Zeniou-Meyer M."/>
            <person name="Zivanovic I."/>
            <person name="Bolotin-Fukuhara M."/>
            <person name="Thierry A."/>
            <person name="Bouchier C."/>
            <person name="Caudron B."/>
            <person name="Scarpelli C."/>
            <person name="Gaillardin C."/>
            <person name="Weissenbach J."/>
            <person name="Wincker P."/>
            <person name="Souciet J.L."/>
        </authorList>
    </citation>
    <scope>NUCLEOTIDE SEQUENCE [LARGE SCALE GENOMIC DNA]</scope>
    <source>
        <strain evidence="4">ATCC 36239 / CBS 767 / BCRC 21394 / JCM 1990 / NBRC 0083 / IGC 2968</strain>
    </source>
</reference>
<dbReference type="InterPro" id="IPR045091">
    <property type="entry name" value="Mad2-like"/>
</dbReference>
<proteinExistence type="inferred from homology"/>
<dbReference type="OrthoDB" id="21254at2759"/>
<dbReference type="PANTHER" id="PTHR11842">
    <property type="entry name" value="MITOTIC SPINDLE ASSEMBLY CHECKPOINT PROTEIN MAD2"/>
    <property type="match status" value="1"/>
</dbReference>
<dbReference type="PANTHER" id="PTHR11842:SF10">
    <property type="entry name" value="MITOTIC SPINDLE ASSEMBLY CHECKPOINT PROTEIN MAD2B"/>
    <property type="match status" value="1"/>
</dbReference>
<comment type="similarity">
    <text evidence="1">Belongs to the MAD2 family.</text>
</comment>
<dbReference type="KEGG" id="dha:DEHA2A10846g"/>
<evidence type="ECO:0000313" key="3">
    <source>
        <dbReference type="EMBL" id="CAG84776.2"/>
    </source>
</evidence>
<dbReference type="InParanoid" id="Q6BYB5"/>
<feature type="domain" description="HORMA" evidence="2">
    <location>
        <begin position="8"/>
        <end position="237"/>
    </location>
</feature>
<dbReference type="FunCoup" id="Q6BYB5">
    <property type="interactions" value="40"/>
</dbReference>
<gene>
    <name evidence="3" type="ordered locus">DEHA2A10846g</name>
</gene>
<evidence type="ECO:0000259" key="2">
    <source>
        <dbReference type="PROSITE" id="PS50815"/>
    </source>
</evidence>
<sequence length="245" mass="28269">MGLPLTLPYVILTLKEFIIVWLNQVLYYNEIYPLEIYDKLKSFDTIVYQSRNPALNKYVEDLVNEFLQILVNGDGHDNGGKVNQILILLYDVKSNKTKKKYVVKFNEMINLGASINDLNFLYSVHEKDSESLLEPVIEIPSFTWDEIYSQFKSILFSQIEELKVQKNGSENDDLFFKVIVDLEDSINLNVSINAETNSQHSNWVKTSVTSEDSKQRKTKVVPIGEVSVGFICIDMYNEYTKRVNA</sequence>
<dbReference type="PROSITE" id="PS50815">
    <property type="entry name" value="HORMA"/>
    <property type="match status" value="1"/>
</dbReference>
<dbReference type="GeneID" id="2899577"/>
<dbReference type="STRING" id="284592.Q6BYB5"/>
<dbReference type="AlphaFoldDB" id="Q6BYB5"/>
<dbReference type="GO" id="GO:0016035">
    <property type="term" value="C:zeta DNA polymerase complex"/>
    <property type="evidence" value="ECO:0007669"/>
    <property type="project" value="TreeGrafter"/>
</dbReference>
<dbReference type="VEuPathDB" id="FungiDB:DEHA2A10846g"/>
<name>Q6BYB5_DEBHA</name>
<dbReference type="Gene3D" id="3.30.900.10">
    <property type="entry name" value="HORMA domain"/>
    <property type="match status" value="1"/>
</dbReference>
<dbReference type="EMBL" id="CR382133">
    <property type="protein sequence ID" value="CAG84776.2"/>
    <property type="molecule type" value="Genomic_DNA"/>
</dbReference>
<dbReference type="Proteomes" id="UP000000599">
    <property type="component" value="Chromosome A"/>
</dbReference>
<dbReference type="InterPro" id="IPR003511">
    <property type="entry name" value="HORMA_dom"/>
</dbReference>
<dbReference type="eggNOG" id="KOG3186">
    <property type="taxonomic scope" value="Eukaryota"/>
</dbReference>
<dbReference type="InterPro" id="IPR036570">
    <property type="entry name" value="HORMA_dom_sf"/>
</dbReference>
<evidence type="ECO:0000256" key="1">
    <source>
        <dbReference type="ARBA" id="ARBA00010348"/>
    </source>
</evidence>
<protein>
    <submittedName>
        <fullName evidence="3">DEHA2A10846p</fullName>
    </submittedName>
</protein>
<dbReference type="OMA" id="FFKITVD"/>
<dbReference type="SUPFAM" id="SSF56019">
    <property type="entry name" value="The spindle assembly checkpoint protein mad2"/>
    <property type="match status" value="1"/>
</dbReference>
<organism evidence="3 4">
    <name type="scientific">Debaryomyces hansenii (strain ATCC 36239 / CBS 767 / BCRC 21394 / JCM 1990 / NBRC 0083 / IGC 2968)</name>
    <name type="common">Yeast</name>
    <name type="synonym">Torulaspora hansenii</name>
    <dbReference type="NCBI Taxonomy" id="284592"/>
    <lineage>
        <taxon>Eukaryota</taxon>
        <taxon>Fungi</taxon>
        <taxon>Dikarya</taxon>
        <taxon>Ascomycota</taxon>
        <taxon>Saccharomycotina</taxon>
        <taxon>Pichiomycetes</taxon>
        <taxon>Debaryomycetaceae</taxon>
        <taxon>Debaryomyces</taxon>
    </lineage>
</organism>